<dbReference type="PROSITE" id="PS00061">
    <property type="entry name" value="ADH_SHORT"/>
    <property type="match status" value="1"/>
</dbReference>
<dbReference type="RefSeq" id="WP_201262761.1">
    <property type="nucleotide sequence ID" value="NZ_BFAG01000010.1"/>
</dbReference>
<dbReference type="GO" id="GO:0016491">
    <property type="term" value="F:oxidoreductase activity"/>
    <property type="evidence" value="ECO:0007669"/>
    <property type="project" value="UniProtKB-KW"/>
</dbReference>
<dbReference type="EMBL" id="BFAG01000010">
    <property type="protein sequence ID" value="GBF06667.1"/>
    <property type="molecule type" value="Genomic_DNA"/>
</dbReference>
<accession>A0A2I9DV26</accession>
<feature type="domain" description="Ketoreductase" evidence="3">
    <location>
        <begin position="9"/>
        <end position="194"/>
    </location>
</feature>
<evidence type="ECO:0000313" key="5">
    <source>
        <dbReference type="Proteomes" id="UP000236569"/>
    </source>
</evidence>
<keyword evidence="2" id="KW-0560">Oxidoreductase</keyword>
<dbReference type="Proteomes" id="UP000236569">
    <property type="component" value="Unassembled WGS sequence"/>
</dbReference>
<evidence type="ECO:0000256" key="1">
    <source>
        <dbReference type="ARBA" id="ARBA00006484"/>
    </source>
</evidence>
<comment type="caution">
    <text evidence="4">The sequence shown here is derived from an EMBL/GenBank/DDBJ whole genome shotgun (WGS) entry which is preliminary data.</text>
</comment>
<dbReference type="PANTHER" id="PTHR43639">
    <property type="entry name" value="OXIDOREDUCTASE, SHORT-CHAIN DEHYDROGENASE/REDUCTASE FAMILY (AFU_ORTHOLOGUE AFUA_5G02870)"/>
    <property type="match status" value="1"/>
</dbReference>
<evidence type="ECO:0000256" key="2">
    <source>
        <dbReference type="ARBA" id="ARBA00023002"/>
    </source>
</evidence>
<protein>
    <submittedName>
        <fullName evidence="4">3-oxoacyl-[acyl-carrier protein] reductase</fullName>
    </submittedName>
</protein>
<evidence type="ECO:0000259" key="3">
    <source>
        <dbReference type="SMART" id="SM00822"/>
    </source>
</evidence>
<dbReference type="InterPro" id="IPR036291">
    <property type="entry name" value="NAD(P)-bd_dom_sf"/>
</dbReference>
<dbReference type="InterPro" id="IPR057326">
    <property type="entry name" value="KR_dom"/>
</dbReference>
<dbReference type="CDD" id="cd05233">
    <property type="entry name" value="SDR_c"/>
    <property type="match status" value="1"/>
</dbReference>
<sequence length="251" mass="25229">MTAGALAGRVALVTGGAGGIGTAICEALAGAGATVLVGYAGGEARAVELAARLPGGGAHRALLARVDDSGTLAAAARSVREREGRLDLLVNNAGVTTPVAHADLDGLTDEWIDNILRVNVRGAFACVRAFAPLLREGGNGLVVNISSVAGQTGLGSNVAYCASKAALDSLTRSLGRALAPDIRVLSVSPGWVDGEYAQRMPPELIAAQAARTPLGRIAQPEEVARAVLAAATHLTFSTGCIIPVDGGRPLG</sequence>
<dbReference type="SMART" id="SM00822">
    <property type="entry name" value="PKS_KR"/>
    <property type="match status" value="1"/>
</dbReference>
<dbReference type="PRINTS" id="PR00080">
    <property type="entry name" value="SDRFAMILY"/>
</dbReference>
<dbReference type="FunFam" id="3.40.50.720:FF:000084">
    <property type="entry name" value="Short-chain dehydrogenase reductase"/>
    <property type="match status" value="1"/>
</dbReference>
<gene>
    <name evidence="4" type="ORF">DAERI_100030</name>
</gene>
<proteinExistence type="inferred from homology"/>
<dbReference type="InterPro" id="IPR020904">
    <property type="entry name" value="Sc_DH/Rdtase_CS"/>
</dbReference>
<keyword evidence="5" id="KW-1185">Reference proteome</keyword>
<dbReference type="SUPFAM" id="SSF51735">
    <property type="entry name" value="NAD(P)-binding Rossmann-fold domains"/>
    <property type="match status" value="1"/>
</dbReference>
<dbReference type="PANTHER" id="PTHR43639:SF1">
    <property type="entry name" value="SHORT-CHAIN DEHYDROGENASE_REDUCTASE FAMILY PROTEIN"/>
    <property type="match status" value="1"/>
</dbReference>
<dbReference type="AlphaFoldDB" id="A0A2I9DV26"/>
<reference evidence="5" key="1">
    <citation type="submission" date="2018-01" db="EMBL/GenBank/DDBJ databases">
        <title>Draft Genome Sequence of the Radioresistant Bacterium Deinococcus aerius TR0125, Isolated from the Higher Atmosphere above Japan.</title>
        <authorList>
            <person name="Satoh K."/>
            <person name="Arai H."/>
            <person name="Sanzen T."/>
            <person name="Kawaguchi Y."/>
            <person name="Hayashi H."/>
            <person name="Yokobori S."/>
            <person name="Yamagishi A."/>
            <person name="Oono Y."/>
            <person name="Narumi I."/>
        </authorList>
    </citation>
    <scope>NUCLEOTIDE SEQUENCE [LARGE SCALE GENOMIC DNA]</scope>
    <source>
        <strain evidence="5">TR0125</strain>
    </source>
</reference>
<name>A0A2I9DV26_9DEIO</name>
<evidence type="ECO:0000313" key="4">
    <source>
        <dbReference type="EMBL" id="GBF06667.1"/>
    </source>
</evidence>
<organism evidence="4 5">
    <name type="scientific">Deinococcus aerius</name>
    <dbReference type="NCBI Taxonomy" id="200253"/>
    <lineage>
        <taxon>Bacteria</taxon>
        <taxon>Thermotogati</taxon>
        <taxon>Deinococcota</taxon>
        <taxon>Deinococci</taxon>
        <taxon>Deinococcales</taxon>
        <taxon>Deinococcaceae</taxon>
        <taxon>Deinococcus</taxon>
    </lineage>
</organism>
<dbReference type="Pfam" id="PF13561">
    <property type="entry name" value="adh_short_C2"/>
    <property type="match status" value="1"/>
</dbReference>
<dbReference type="Gene3D" id="3.40.50.720">
    <property type="entry name" value="NAD(P)-binding Rossmann-like Domain"/>
    <property type="match status" value="1"/>
</dbReference>
<dbReference type="PRINTS" id="PR00081">
    <property type="entry name" value="GDHRDH"/>
</dbReference>
<comment type="similarity">
    <text evidence="1">Belongs to the short-chain dehydrogenases/reductases (SDR) family.</text>
</comment>
<dbReference type="InterPro" id="IPR002347">
    <property type="entry name" value="SDR_fam"/>
</dbReference>